<dbReference type="PANTHER" id="PTHR32440:SF0">
    <property type="entry name" value="PHOSPHATASE DCR2-RELATED"/>
    <property type="match status" value="1"/>
</dbReference>
<evidence type="ECO:0000259" key="1">
    <source>
        <dbReference type="Pfam" id="PF00149"/>
    </source>
</evidence>
<dbReference type="GO" id="GO:0005737">
    <property type="term" value="C:cytoplasm"/>
    <property type="evidence" value="ECO:0007669"/>
    <property type="project" value="TreeGrafter"/>
</dbReference>
<dbReference type="Gene3D" id="3.60.21.10">
    <property type="match status" value="1"/>
</dbReference>
<dbReference type="PANTHER" id="PTHR32440">
    <property type="entry name" value="PHOSPHATASE DCR2-RELATED-RELATED"/>
    <property type="match status" value="1"/>
</dbReference>
<dbReference type="GO" id="GO:0004721">
    <property type="term" value="F:phosphoprotein phosphatase activity"/>
    <property type="evidence" value="ECO:0007669"/>
    <property type="project" value="TreeGrafter"/>
</dbReference>
<proteinExistence type="predicted"/>
<dbReference type="InterPro" id="IPR004843">
    <property type="entry name" value="Calcineurin-like_PHP"/>
</dbReference>
<protein>
    <recommendedName>
        <fullName evidence="1">Calcineurin-like phosphoesterase domain-containing protein</fullName>
    </recommendedName>
</protein>
<accession>A0A439DKI2</accession>
<dbReference type="InterPro" id="IPR029052">
    <property type="entry name" value="Metallo-depent_PP-like"/>
</dbReference>
<dbReference type="Pfam" id="PF00149">
    <property type="entry name" value="Metallophos"/>
    <property type="match status" value="1"/>
</dbReference>
<evidence type="ECO:0000313" key="2">
    <source>
        <dbReference type="EMBL" id="RWA14910.1"/>
    </source>
</evidence>
<dbReference type="Proteomes" id="UP000286045">
    <property type="component" value="Unassembled WGS sequence"/>
</dbReference>
<dbReference type="AlphaFoldDB" id="A0A439DKI2"/>
<reference evidence="2 3" key="1">
    <citation type="submission" date="2018-12" db="EMBL/GenBank/DDBJ databases">
        <title>Draft genome sequence of Xylaria grammica IHI A82.</title>
        <authorList>
            <person name="Buettner E."/>
            <person name="Kellner H."/>
        </authorList>
    </citation>
    <scope>NUCLEOTIDE SEQUENCE [LARGE SCALE GENOMIC DNA]</scope>
    <source>
        <strain evidence="2 3">IHI A82</strain>
    </source>
</reference>
<dbReference type="EMBL" id="RYZI01000002">
    <property type="protein sequence ID" value="RWA14910.1"/>
    <property type="molecule type" value="Genomic_DNA"/>
</dbReference>
<feature type="domain" description="Calcineurin-like phosphoesterase" evidence="1">
    <location>
        <begin position="176"/>
        <end position="368"/>
    </location>
</feature>
<evidence type="ECO:0000313" key="3">
    <source>
        <dbReference type="Proteomes" id="UP000286045"/>
    </source>
</evidence>
<dbReference type="SUPFAM" id="SSF56300">
    <property type="entry name" value="Metallo-dependent phosphatases"/>
    <property type="match status" value="1"/>
</dbReference>
<organism evidence="2 3">
    <name type="scientific">Xylaria grammica</name>
    <dbReference type="NCBI Taxonomy" id="363999"/>
    <lineage>
        <taxon>Eukaryota</taxon>
        <taxon>Fungi</taxon>
        <taxon>Dikarya</taxon>
        <taxon>Ascomycota</taxon>
        <taxon>Pezizomycotina</taxon>
        <taxon>Sordariomycetes</taxon>
        <taxon>Xylariomycetidae</taxon>
        <taxon>Xylariales</taxon>
        <taxon>Xylariaceae</taxon>
        <taxon>Xylaria</taxon>
    </lineage>
</organism>
<dbReference type="CDD" id="cd07383">
    <property type="entry name" value="MPP_Dcr2"/>
    <property type="match status" value="1"/>
</dbReference>
<name>A0A439DKI2_9PEZI</name>
<sequence length="462" mass="50920">MISDGAHVVVTDLTISFGSLATPPAANTLGRHRWHRVEKDLYLHLGEQSAWLYVATLKKEELTTDDLVVTQIRVGEQNSDGDLDSEWESRPAGIWVQRGKYTENHPVVTNLDVLFGTDAVDPRPQWTLMRQSLQLGIDGRLDIPIARLTVCNGWTKPRPDNPYTPESLRVREDGKFKIVQISDTHMVTGVGVCKDAIDAHGNFLPPSVADPLTVDFIGGVLDVEKPDLVILTGDQVHHDILDSQSAIFKVVAPLITRSIPFAAVFGNHDTEGSYALSRGSQMSLLKSLPFSLCQAGPQEVEGVGNYYLQVFSHTSHCPLITLFFLDSHGQIQSTVKDPDYEPIKQSQVDWFKSTSQALHKARAHKPDSDNSSHVSLAFMHIPFPEYADSRLEILSGHRREPTEGPSYNSHFYDALVEEGVVAAENHNAATRSYLKLGPGYATEAAVGLEDMAHTVKTGITAE</sequence>
<gene>
    <name evidence="2" type="ORF">EKO27_g128</name>
</gene>
<comment type="caution">
    <text evidence="2">The sequence shown here is derived from an EMBL/GenBank/DDBJ whole genome shotgun (WGS) entry which is preliminary data.</text>
</comment>
<dbReference type="STRING" id="363999.A0A439DKI2"/>
<keyword evidence="3" id="KW-1185">Reference proteome</keyword>